<dbReference type="InterPro" id="IPR005031">
    <property type="entry name" value="COQ10_START"/>
</dbReference>
<dbReference type="EMBL" id="CADEBD010000300">
    <property type="protein sequence ID" value="CAB3235871.1"/>
    <property type="molecule type" value="Genomic_DNA"/>
</dbReference>
<dbReference type="SUPFAM" id="SSF55961">
    <property type="entry name" value="Bet v1-like"/>
    <property type="match status" value="1"/>
</dbReference>
<dbReference type="InterPro" id="IPR044996">
    <property type="entry name" value="COQ10-like"/>
</dbReference>
<evidence type="ECO:0000256" key="1">
    <source>
        <dbReference type="ARBA" id="ARBA00006885"/>
    </source>
</evidence>
<keyword evidence="7" id="KW-1185">Reference proteome</keyword>
<dbReference type="Proteomes" id="UP000494106">
    <property type="component" value="Unassembled WGS sequence"/>
</dbReference>
<evidence type="ECO:0000313" key="8">
    <source>
        <dbReference type="Proteomes" id="UP000494256"/>
    </source>
</evidence>
<accession>A0A8S0ZRH3</accession>
<dbReference type="GO" id="GO:0005739">
    <property type="term" value="C:mitochondrion"/>
    <property type="evidence" value="ECO:0007669"/>
    <property type="project" value="TreeGrafter"/>
</dbReference>
<organism evidence="6 8">
    <name type="scientific">Arctia plantaginis</name>
    <name type="common">Wood tiger moth</name>
    <name type="synonym">Phalaena plantaginis</name>
    <dbReference type="NCBI Taxonomy" id="874455"/>
    <lineage>
        <taxon>Eukaryota</taxon>
        <taxon>Metazoa</taxon>
        <taxon>Ecdysozoa</taxon>
        <taxon>Arthropoda</taxon>
        <taxon>Hexapoda</taxon>
        <taxon>Insecta</taxon>
        <taxon>Pterygota</taxon>
        <taxon>Neoptera</taxon>
        <taxon>Endopterygota</taxon>
        <taxon>Lepidoptera</taxon>
        <taxon>Glossata</taxon>
        <taxon>Ditrysia</taxon>
        <taxon>Noctuoidea</taxon>
        <taxon>Erebidae</taxon>
        <taxon>Arctiinae</taxon>
        <taxon>Arctia</taxon>
    </lineage>
</organism>
<sequence>MVLSNSCSRFFLRNHVFSILQSFSINRLTKDVYSRCYVNQVQNRSFFKGSSRLPQSIEYSKKQMVGFSPEQMFDVVSDIENYCNFIPFCTKSIVTTRTSDYMNASLVIGYPPIHDSYTANITLVKPNVVNVECIDGKFFTQMLSLWRFSPGIKTEDQSCIIDFQMTMKFKSALQSRLTTLFFEKFTGQMESAFMKEVDKRYGPATMKPKKLLRESFMKD</sequence>
<protein>
    <recommendedName>
        <fullName evidence="4">Coenzyme Q-binding protein COQ10 START domain-containing protein</fullName>
    </recommendedName>
</protein>
<evidence type="ECO:0000256" key="2">
    <source>
        <dbReference type="ARBA" id="ARBA00011814"/>
    </source>
</evidence>
<dbReference type="InterPro" id="IPR023393">
    <property type="entry name" value="START-like_dom_sf"/>
</dbReference>
<dbReference type="PANTHER" id="PTHR12901:SF10">
    <property type="entry name" value="COENZYME Q-BINDING PROTEIN COQ10, MITOCHONDRIAL"/>
    <property type="match status" value="1"/>
</dbReference>
<comment type="function">
    <text evidence="3">Required for the function of coenzyme Q in the respiratory chain. May serve as a chaperone or may be involved in the transport of Q6 from its site of synthesis to the catalytic sites of the respiratory complexes.</text>
</comment>
<dbReference type="GO" id="GO:0045333">
    <property type="term" value="P:cellular respiration"/>
    <property type="evidence" value="ECO:0007669"/>
    <property type="project" value="InterPro"/>
</dbReference>
<dbReference type="GO" id="GO:0048039">
    <property type="term" value="F:ubiquinone binding"/>
    <property type="evidence" value="ECO:0007669"/>
    <property type="project" value="InterPro"/>
</dbReference>
<evidence type="ECO:0000259" key="4">
    <source>
        <dbReference type="Pfam" id="PF03364"/>
    </source>
</evidence>
<dbReference type="EMBL" id="CADEBC010000346">
    <property type="protein sequence ID" value="CAB3228652.1"/>
    <property type="molecule type" value="Genomic_DNA"/>
</dbReference>
<dbReference type="OrthoDB" id="292693at2759"/>
<feature type="domain" description="Coenzyme Q-binding protein COQ10 START" evidence="4">
    <location>
        <begin position="65"/>
        <end position="193"/>
    </location>
</feature>
<proteinExistence type="inferred from homology"/>
<evidence type="ECO:0000313" key="5">
    <source>
        <dbReference type="EMBL" id="CAB3228652.1"/>
    </source>
</evidence>
<dbReference type="Proteomes" id="UP000494256">
    <property type="component" value="Unassembled WGS sequence"/>
</dbReference>
<dbReference type="Pfam" id="PF03364">
    <property type="entry name" value="Polyketide_cyc"/>
    <property type="match status" value="1"/>
</dbReference>
<dbReference type="AlphaFoldDB" id="A0A8S0ZRH3"/>
<dbReference type="CDD" id="cd07813">
    <property type="entry name" value="COQ10p_like"/>
    <property type="match status" value="1"/>
</dbReference>
<comment type="similarity">
    <text evidence="1">Belongs to the COQ10 family.</text>
</comment>
<dbReference type="PANTHER" id="PTHR12901">
    <property type="entry name" value="SPERM PROTEIN HOMOLOG"/>
    <property type="match status" value="1"/>
</dbReference>
<dbReference type="Gene3D" id="3.30.530.20">
    <property type="match status" value="1"/>
</dbReference>
<reference evidence="7 8" key="1">
    <citation type="submission" date="2020-04" db="EMBL/GenBank/DDBJ databases">
        <authorList>
            <person name="Wallbank WR R."/>
            <person name="Pardo Diaz C."/>
            <person name="Kozak K."/>
            <person name="Martin S."/>
            <person name="Jiggins C."/>
            <person name="Moest M."/>
            <person name="Warren A I."/>
            <person name="Byers J.R.P. K."/>
            <person name="Montejo-Kovacevich G."/>
            <person name="Yen C E."/>
        </authorList>
    </citation>
    <scope>NUCLEOTIDE SEQUENCE [LARGE SCALE GENOMIC DNA]</scope>
</reference>
<evidence type="ECO:0000256" key="3">
    <source>
        <dbReference type="ARBA" id="ARBA00024947"/>
    </source>
</evidence>
<gene>
    <name evidence="5" type="ORF">APLA_LOCUS3724</name>
    <name evidence="6" type="ORF">APLA_LOCUS7125</name>
</gene>
<evidence type="ECO:0000313" key="7">
    <source>
        <dbReference type="Proteomes" id="UP000494106"/>
    </source>
</evidence>
<comment type="subunit">
    <text evidence="2">Interacts with coenzyme Q.</text>
</comment>
<comment type="caution">
    <text evidence="6">The sequence shown here is derived from an EMBL/GenBank/DDBJ whole genome shotgun (WGS) entry which is preliminary data.</text>
</comment>
<name>A0A8S0ZRH3_ARCPL</name>
<evidence type="ECO:0000313" key="6">
    <source>
        <dbReference type="EMBL" id="CAB3235871.1"/>
    </source>
</evidence>